<protein>
    <submittedName>
        <fullName evidence="1">Haloacid dehalogenase-like hydrolase family protein</fullName>
    </submittedName>
</protein>
<keyword evidence="1" id="KW-0378">Hydrolase</keyword>
<evidence type="ECO:0000313" key="2">
    <source>
        <dbReference type="Proteomes" id="UP000017127"/>
    </source>
</evidence>
<dbReference type="InterPro" id="IPR023214">
    <property type="entry name" value="HAD_sf"/>
</dbReference>
<dbReference type="OrthoDB" id="368044at2"/>
<dbReference type="RefSeq" id="WP_023065886.1">
    <property type="nucleotide sequence ID" value="NZ_AUZM01000016.1"/>
</dbReference>
<comment type="caution">
    <text evidence="1">The sequence shown here is derived from an EMBL/GenBank/DDBJ whole genome shotgun (WGS) entry which is preliminary data.</text>
</comment>
<dbReference type="GO" id="GO:0005829">
    <property type="term" value="C:cytosol"/>
    <property type="evidence" value="ECO:0007669"/>
    <property type="project" value="TreeGrafter"/>
</dbReference>
<dbReference type="PANTHER" id="PTHR43434:SF21">
    <property type="entry name" value="SLL0295 PROTEIN"/>
    <property type="match status" value="1"/>
</dbReference>
<dbReference type="InterPro" id="IPR050155">
    <property type="entry name" value="HAD-like_hydrolase_sf"/>
</dbReference>
<gene>
    <name evidence="1" type="ORF">M595_2068</name>
</gene>
<dbReference type="AlphaFoldDB" id="U7QJ02"/>
<keyword evidence="2" id="KW-1185">Reference proteome</keyword>
<accession>U7QJ02</accession>
<dbReference type="PANTHER" id="PTHR43434">
    <property type="entry name" value="PHOSPHOGLYCOLATE PHOSPHATASE"/>
    <property type="match status" value="1"/>
</dbReference>
<dbReference type="EMBL" id="AUZM01000016">
    <property type="protein sequence ID" value="ERT07929.1"/>
    <property type="molecule type" value="Genomic_DNA"/>
</dbReference>
<name>U7QJ02_9CYAN</name>
<proteinExistence type="predicted"/>
<dbReference type="Gene3D" id="3.40.50.1000">
    <property type="entry name" value="HAD superfamily/HAD-like"/>
    <property type="match status" value="1"/>
</dbReference>
<dbReference type="Proteomes" id="UP000017127">
    <property type="component" value="Unassembled WGS sequence"/>
</dbReference>
<dbReference type="GO" id="GO:0006281">
    <property type="term" value="P:DNA repair"/>
    <property type="evidence" value="ECO:0007669"/>
    <property type="project" value="TreeGrafter"/>
</dbReference>
<dbReference type="InterPro" id="IPR036412">
    <property type="entry name" value="HAD-like_sf"/>
</dbReference>
<sequence length="261" mass="30352">MIADQPTLLALDFDGVVCDGMIEYFQTAWRTYCRIWSSSDSVPPDDLAQKFYRTRPVIETGWEMPVLVRELVKGTPEADILHDWQSIAKQTITSENLDPKMLSTQLDGIRDQWISADLPSWLALHRFYPGVIERVKAFLENSLDLYIITTKEERFVRSLLEKEGVNLNRGRIFGKGEKRPKYEILRELLAGVQPTPQIWFVEDRLKTLLKVQQHPDLGDVHLFLADWGYNTQTERDSVSEYPRIQLLSQSQFTQEFSAWRS</sequence>
<dbReference type="GO" id="GO:0008967">
    <property type="term" value="F:phosphoglycolate phosphatase activity"/>
    <property type="evidence" value="ECO:0007669"/>
    <property type="project" value="TreeGrafter"/>
</dbReference>
<reference evidence="1 2" key="1">
    <citation type="journal article" date="2013" name="Front. Microbiol.">
        <title>Comparative genomic analyses of the cyanobacterium, Lyngbya aestuarii BL J, a powerful hydrogen producer.</title>
        <authorList>
            <person name="Kothari A."/>
            <person name="Vaughn M."/>
            <person name="Garcia-Pichel F."/>
        </authorList>
    </citation>
    <scope>NUCLEOTIDE SEQUENCE [LARGE SCALE GENOMIC DNA]</scope>
    <source>
        <strain evidence="1 2">BL J</strain>
    </source>
</reference>
<dbReference type="SUPFAM" id="SSF56784">
    <property type="entry name" value="HAD-like"/>
    <property type="match status" value="1"/>
</dbReference>
<evidence type="ECO:0000313" key="1">
    <source>
        <dbReference type="EMBL" id="ERT07929.1"/>
    </source>
</evidence>
<organism evidence="1 2">
    <name type="scientific">Lyngbya aestuarii BL J</name>
    <dbReference type="NCBI Taxonomy" id="1348334"/>
    <lineage>
        <taxon>Bacteria</taxon>
        <taxon>Bacillati</taxon>
        <taxon>Cyanobacteriota</taxon>
        <taxon>Cyanophyceae</taxon>
        <taxon>Oscillatoriophycideae</taxon>
        <taxon>Oscillatoriales</taxon>
        <taxon>Microcoleaceae</taxon>
        <taxon>Lyngbya</taxon>
    </lineage>
</organism>
<dbReference type="PATRIC" id="fig|1348334.3.peg.2005"/>